<organism evidence="2 3">
    <name type="scientific">Nostocoides japonicum T1-X7</name>
    <dbReference type="NCBI Taxonomy" id="1194083"/>
    <lineage>
        <taxon>Bacteria</taxon>
        <taxon>Bacillati</taxon>
        <taxon>Actinomycetota</taxon>
        <taxon>Actinomycetes</taxon>
        <taxon>Micrococcales</taxon>
        <taxon>Intrasporangiaceae</taxon>
        <taxon>Nostocoides</taxon>
    </lineage>
</organism>
<dbReference type="EMBL" id="CAJB01000083">
    <property type="protein sequence ID" value="CCH77222.1"/>
    <property type="molecule type" value="Genomic_DNA"/>
</dbReference>
<reference evidence="2 3" key="1">
    <citation type="journal article" date="2013" name="ISME J.">
        <title>A metabolic model for members of the genus Tetrasphaera involved in enhanced biological phosphorus removal.</title>
        <authorList>
            <person name="Kristiansen R."/>
            <person name="Nguyen H.T.T."/>
            <person name="Saunders A.M."/>
            <person name="Nielsen J.L."/>
            <person name="Wimmer R."/>
            <person name="Le V.Q."/>
            <person name="McIlroy S.J."/>
            <person name="Petrovski S."/>
            <person name="Seviour R.J."/>
            <person name="Calteau A."/>
            <person name="Nielsen K.L."/>
            <person name="Nielsen P.H."/>
        </authorList>
    </citation>
    <scope>NUCLEOTIDE SEQUENCE [LARGE SCALE GENOMIC DNA]</scope>
    <source>
        <strain evidence="2 3">T1-X7</strain>
    </source>
</reference>
<dbReference type="OrthoDB" id="535891at2"/>
<comment type="caution">
    <text evidence="2">The sequence shown here is derived from an EMBL/GenBank/DDBJ whole genome shotgun (WGS) entry which is preliminary data.</text>
</comment>
<dbReference type="AlphaFoldDB" id="A0A077LWM2"/>
<accession>A0A077LWM2</accession>
<evidence type="ECO:0000313" key="3">
    <source>
        <dbReference type="Proteomes" id="UP000035721"/>
    </source>
</evidence>
<gene>
    <name evidence="2" type="ORF">BN12_1730003</name>
</gene>
<dbReference type="Proteomes" id="UP000035721">
    <property type="component" value="Unassembled WGS sequence"/>
</dbReference>
<proteinExistence type="predicted"/>
<dbReference type="Pfam" id="PF20248">
    <property type="entry name" value="DUF6603"/>
    <property type="match status" value="1"/>
</dbReference>
<dbReference type="STRING" id="1194083.BN12_1730003"/>
<protein>
    <recommendedName>
        <fullName evidence="1">DUF6603 domain-containing protein</fullName>
    </recommendedName>
</protein>
<evidence type="ECO:0000259" key="1">
    <source>
        <dbReference type="Pfam" id="PF20248"/>
    </source>
</evidence>
<dbReference type="InterPro" id="IPR046538">
    <property type="entry name" value="DUF6603"/>
</dbReference>
<evidence type="ECO:0000313" key="2">
    <source>
        <dbReference type="EMBL" id="CCH77222.1"/>
    </source>
</evidence>
<sequence>MAAVASAQLAADVQTQLADFAEQLAVRALDHLVVSRLAQASPTTYAALGLAGLLDSEPVTVASGDTITNPHTHDELHLDRAGTLLSHPDEHFRNVYGWGTADLDALTLFTRLQRVLAATHSVHTDLLTPPGEQPLLEAYLLGFSVDESVSPPRLKVGVRFPGSQTVTNAYPLDETWSIQVTATGAFVEDVQALVAAPFDVTLTPPSGTVEIEVTSGLVAAPPTGQGPVLLLGEDGGTRLTARTARFAVGFAVTWDPATNTAGGEPTLDVELTGGHLVLSLEGSDGFLSSLLPETLDVAVDLTGQWRPSTGLVFTGGAALTVSVPVDVAIGPARLTEIELAVRIGESLAVDVRSTAVLSLGPFTATVTGVGAAVELRFTRGNLGPLDFGIGLLPPNGLGLAIDAAPVSGGGFIGYDPSTGRYSGRFQVDVGEVGVGAYALLDTRLPGGDLSYALLVRLSATFPAVQVGFGFALTGVGGLLALGRRLDVDALRARLASGSVFAELDSAFPVAPGITVVGPTAQLVWAGLVTFDLGVFIELPGPRRVVVIGTASATVGNPSGGTPYLQIRLNVLGELDLQKSTVVFDAALVDSTLLEVLQLTGGAAFRLSYGADPYVVLTIGGFYPGFSPTPLVFPASLTRIAMTRGTPSDALYLRFEGYFAVTTNTVQFGASVEAVINLGSFNIRGTLGIDTLIERSPFHFECQIQASVAVRWKSHNLGGLTLKGELSGPGPVIFRGKVSFDILWVTISFEHTFTLGSPVAALLAAVDDVLGLLADELARTDTLRVVGGNDPAVALAAPPTSGPPILSPVGQLAWSQRTAPLDLLLEKVAGAPVTRPQTITATGTQVAGPDTDWFAPAAFTNLADADALARPAFERMSGGVRIGVPGTDDGPARPVTVTVKQIRIPAPPVVVGNTGIFPPWFVLAGAARLGTTLPTPVVPALTLTEETWQVVGGDGATVSGGLTQTQAHQLARAASDVAAVPTADLVPAFAF</sequence>
<name>A0A077LWM2_9MICO</name>
<keyword evidence="3" id="KW-1185">Reference proteome</keyword>
<feature type="domain" description="DUF6603" evidence="1">
    <location>
        <begin position="325"/>
        <end position="864"/>
    </location>
</feature>